<accession>A0A9P0CXK0</accession>
<name>A0A9P0CXK0_9CUCU</name>
<dbReference type="EMBL" id="OV651815">
    <property type="protein sequence ID" value="CAH1108323.1"/>
    <property type="molecule type" value="Genomic_DNA"/>
</dbReference>
<dbReference type="PANTHER" id="PTHR46409">
    <property type="entry name" value="HTH PSQ-TYPE DOMAIN-CONTAINING PROTEIN"/>
    <property type="match status" value="1"/>
</dbReference>
<evidence type="ECO:0000313" key="2">
    <source>
        <dbReference type="Proteomes" id="UP001153636"/>
    </source>
</evidence>
<protein>
    <submittedName>
        <fullName evidence="1">Uncharacterized protein</fullName>
    </submittedName>
</protein>
<reference evidence="1" key="1">
    <citation type="submission" date="2022-01" db="EMBL/GenBank/DDBJ databases">
        <authorList>
            <person name="King R."/>
        </authorList>
    </citation>
    <scope>NUCLEOTIDE SEQUENCE</scope>
</reference>
<dbReference type="AlphaFoldDB" id="A0A9P0CXK0"/>
<dbReference type="PANTHER" id="PTHR46409:SF1">
    <property type="entry name" value="HTH PSQ-TYPE DOMAIN-CONTAINING PROTEIN"/>
    <property type="match status" value="1"/>
</dbReference>
<evidence type="ECO:0000313" key="1">
    <source>
        <dbReference type="EMBL" id="CAH1108323.1"/>
    </source>
</evidence>
<keyword evidence="2" id="KW-1185">Reference proteome</keyword>
<gene>
    <name evidence="1" type="ORF">PSYICH_LOCUS9375</name>
</gene>
<feature type="non-terminal residue" evidence="1">
    <location>
        <position position="197"/>
    </location>
</feature>
<dbReference type="OrthoDB" id="6755154at2759"/>
<dbReference type="Proteomes" id="UP001153636">
    <property type="component" value="Chromosome 3"/>
</dbReference>
<feature type="non-terminal residue" evidence="1">
    <location>
        <position position="1"/>
    </location>
</feature>
<sequence length="197" mass="23231">GNRILRLYVATEEPSVSLITLATFIVKVYAPMWFKIKLHSSCIYRSKHIFEIIRLCTYLTEDLKNIVHSVIQRNGDFGHPENILLAMLWDKRSYIRKLTYHRILKVRSNKNDLINNNSIRSFIIPKFNFGCKEYIELIDWQNIIYYESPITRDLSEDQLKQVVENPDSSPVSYIRGLPCHTQAVKRAVKLFTQFYSK</sequence>
<proteinExistence type="predicted"/>
<organism evidence="1 2">
    <name type="scientific">Psylliodes chrysocephalus</name>
    <dbReference type="NCBI Taxonomy" id="3402493"/>
    <lineage>
        <taxon>Eukaryota</taxon>
        <taxon>Metazoa</taxon>
        <taxon>Ecdysozoa</taxon>
        <taxon>Arthropoda</taxon>
        <taxon>Hexapoda</taxon>
        <taxon>Insecta</taxon>
        <taxon>Pterygota</taxon>
        <taxon>Neoptera</taxon>
        <taxon>Endopterygota</taxon>
        <taxon>Coleoptera</taxon>
        <taxon>Polyphaga</taxon>
        <taxon>Cucujiformia</taxon>
        <taxon>Chrysomeloidea</taxon>
        <taxon>Chrysomelidae</taxon>
        <taxon>Galerucinae</taxon>
        <taxon>Alticini</taxon>
        <taxon>Psylliodes</taxon>
    </lineage>
</organism>